<evidence type="ECO:0000313" key="7">
    <source>
        <dbReference type="Proteomes" id="UP001186944"/>
    </source>
</evidence>
<evidence type="ECO:0000259" key="5">
    <source>
        <dbReference type="Pfam" id="PF00331"/>
    </source>
</evidence>
<reference evidence="6" key="1">
    <citation type="submission" date="2019-08" db="EMBL/GenBank/DDBJ databases">
        <title>The improved chromosome-level genome for the pearl oyster Pinctada fucata martensii using PacBio sequencing and Hi-C.</title>
        <authorList>
            <person name="Zheng Z."/>
        </authorList>
    </citation>
    <scope>NUCLEOTIDE SEQUENCE</scope>
    <source>
        <strain evidence="6">ZZ-2019</strain>
        <tissue evidence="6">Adductor muscle</tissue>
    </source>
</reference>
<comment type="similarity">
    <text evidence="1">Belongs to the glycosyl hydrolase 10 (cellulase F) family.</text>
</comment>
<keyword evidence="4" id="KW-0624">Polysaccharide degradation</keyword>
<evidence type="ECO:0000256" key="4">
    <source>
        <dbReference type="ARBA" id="ARBA00023326"/>
    </source>
</evidence>
<comment type="caution">
    <text evidence="6">The sequence shown here is derived from an EMBL/GenBank/DDBJ whole genome shotgun (WGS) entry which is preliminary data.</text>
</comment>
<dbReference type="Gene3D" id="3.20.20.80">
    <property type="entry name" value="Glycosidases"/>
    <property type="match status" value="1"/>
</dbReference>
<dbReference type="InterPro" id="IPR044846">
    <property type="entry name" value="GH10"/>
</dbReference>
<proteinExistence type="inferred from homology"/>
<dbReference type="InterPro" id="IPR001000">
    <property type="entry name" value="GH10_dom"/>
</dbReference>
<keyword evidence="3" id="KW-0119">Carbohydrate metabolism</keyword>
<dbReference type="GO" id="GO:0000272">
    <property type="term" value="P:polysaccharide catabolic process"/>
    <property type="evidence" value="ECO:0007669"/>
    <property type="project" value="UniProtKB-KW"/>
</dbReference>
<keyword evidence="7" id="KW-1185">Reference proteome</keyword>
<dbReference type="InterPro" id="IPR017853">
    <property type="entry name" value="GH"/>
</dbReference>
<dbReference type="PANTHER" id="PTHR31490:SF1">
    <property type="entry name" value="ENDO-1,4-BETA-XYLANASE 1"/>
    <property type="match status" value="1"/>
</dbReference>
<dbReference type="PANTHER" id="PTHR31490">
    <property type="entry name" value="GLYCOSYL HYDROLASE"/>
    <property type="match status" value="1"/>
</dbReference>
<dbReference type="Pfam" id="PF00331">
    <property type="entry name" value="Glyco_hydro_10"/>
    <property type="match status" value="1"/>
</dbReference>
<feature type="domain" description="GH10" evidence="5">
    <location>
        <begin position="47"/>
        <end position="168"/>
    </location>
</feature>
<dbReference type="EMBL" id="VSWD01000013">
    <property type="protein sequence ID" value="KAK3085010.1"/>
    <property type="molecule type" value="Genomic_DNA"/>
</dbReference>
<organism evidence="6 7">
    <name type="scientific">Pinctada imbricata</name>
    <name type="common">Atlantic pearl-oyster</name>
    <name type="synonym">Pinctada martensii</name>
    <dbReference type="NCBI Taxonomy" id="66713"/>
    <lineage>
        <taxon>Eukaryota</taxon>
        <taxon>Metazoa</taxon>
        <taxon>Spiralia</taxon>
        <taxon>Lophotrochozoa</taxon>
        <taxon>Mollusca</taxon>
        <taxon>Bivalvia</taxon>
        <taxon>Autobranchia</taxon>
        <taxon>Pteriomorphia</taxon>
        <taxon>Pterioida</taxon>
        <taxon>Pterioidea</taxon>
        <taxon>Pteriidae</taxon>
        <taxon>Pinctada</taxon>
    </lineage>
</organism>
<accession>A0AA89BN04</accession>
<dbReference type="AlphaFoldDB" id="A0AA89BN04"/>
<dbReference type="SUPFAM" id="SSF51445">
    <property type="entry name" value="(Trans)glycosidases"/>
    <property type="match status" value="1"/>
</dbReference>
<dbReference type="GO" id="GO:0031176">
    <property type="term" value="F:endo-1,4-beta-xylanase activity"/>
    <property type="evidence" value="ECO:0007669"/>
    <property type="project" value="UniProtKB-ARBA"/>
</dbReference>
<gene>
    <name evidence="6" type="ORF">FSP39_022844</name>
</gene>
<evidence type="ECO:0000256" key="3">
    <source>
        <dbReference type="ARBA" id="ARBA00023277"/>
    </source>
</evidence>
<sequence>MLFCCDRFLLEIHVVFLRLHHWIVNSEDLESRFHEDRTNESDITQSLFREVQGLDPDVKLFLNNRALADSDRTFEYSNQGKRLQSHGVPVFGLGTDGTFGPLDPDYERVKFRLSKLSEAGIPIYVTGLTIVDADEDRKAEKLGDMLTLLYGHPAVQGVFLGALWDGDNFDPSAALANGNNVQINAAGKKYLNLVRHSWRTNKNFTLSPTQGYNDRAFLGEYSLRILRDGVDVHQETFTLDSRGKDVSFNPQGNIFDIYAS</sequence>
<dbReference type="Proteomes" id="UP001186944">
    <property type="component" value="Unassembled WGS sequence"/>
</dbReference>
<evidence type="ECO:0000313" key="6">
    <source>
        <dbReference type="EMBL" id="KAK3085010.1"/>
    </source>
</evidence>
<evidence type="ECO:0000256" key="2">
    <source>
        <dbReference type="ARBA" id="ARBA00022801"/>
    </source>
</evidence>
<keyword evidence="2" id="KW-0378">Hydrolase</keyword>
<name>A0AA89BN04_PINIB</name>
<evidence type="ECO:0000256" key="1">
    <source>
        <dbReference type="ARBA" id="ARBA00007495"/>
    </source>
</evidence>
<protein>
    <recommendedName>
        <fullName evidence="5">GH10 domain-containing protein</fullName>
    </recommendedName>
</protein>